<organism evidence="2 3">
    <name type="scientific">Araneus ventricosus</name>
    <name type="common">Orbweaver spider</name>
    <name type="synonym">Epeira ventricosa</name>
    <dbReference type="NCBI Taxonomy" id="182803"/>
    <lineage>
        <taxon>Eukaryota</taxon>
        <taxon>Metazoa</taxon>
        <taxon>Ecdysozoa</taxon>
        <taxon>Arthropoda</taxon>
        <taxon>Chelicerata</taxon>
        <taxon>Arachnida</taxon>
        <taxon>Araneae</taxon>
        <taxon>Araneomorphae</taxon>
        <taxon>Entelegynae</taxon>
        <taxon>Araneoidea</taxon>
        <taxon>Araneidae</taxon>
        <taxon>Araneus</taxon>
    </lineage>
</organism>
<gene>
    <name evidence="2" type="ORF">AVEN_122146_1</name>
</gene>
<keyword evidence="3" id="KW-1185">Reference proteome</keyword>
<reference evidence="2 3" key="1">
    <citation type="journal article" date="2019" name="Sci. Rep.">
        <title>Orb-weaving spider Araneus ventricosus genome elucidates the spidroin gene catalogue.</title>
        <authorList>
            <person name="Kono N."/>
            <person name="Nakamura H."/>
            <person name="Ohtoshi R."/>
            <person name="Moran D.A.P."/>
            <person name="Shinohara A."/>
            <person name="Yoshida Y."/>
            <person name="Fujiwara M."/>
            <person name="Mori M."/>
            <person name="Tomita M."/>
            <person name="Arakawa K."/>
        </authorList>
    </citation>
    <scope>NUCLEOTIDE SEQUENCE [LARGE SCALE GENOMIC DNA]</scope>
</reference>
<sequence>MTVQTESATDCMSEASSSSTSGIGSAAPPVVYTPPHSFEGSTPTHTEGTPSYTESSASGDAGIFRCMNYIEFSFISPLTVSFSSLSNTRCVQKVR</sequence>
<dbReference type="OrthoDB" id="8300459at2759"/>
<feature type="compositionally biased region" description="Low complexity" evidence="1">
    <location>
        <begin position="7"/>
        <end position="27"/>
    </location>
</feature>
<protein>
    <submittedName>
        <fullName evidence="2">Uncharacterized protein</fullName>
    </submittedName>
</protein>
<dbReference type="Proteomes" id="UP000499080">
    <property type="component" value="Unassembled WGS sequence"/>
</dbReference>
<evidence type="ECO:0000256" key="1">
    <source>
        <dbReference type="SAM" id="MobiDB-lite"/>
    </source>
</evidence>
<proteinExistence type="predicted"/>
<evidence type="ECO:0000313" key="2">
    <source>
        <dbReference type="EMBL" id="GBM74334.1"/>
    </source>
</evidence>
<feature type="compositionally biased region" description="Polar residues" evidence="1">
    <location>
        <begin position="39"/>
        <end position="57"/>
    </location>
</feature>
<dbReference type="EMBL" id="BGPR01002489">
    <property type="protein sequence ID" value="GBM74334.1"/>
    <property type="molecule type" value="Genomic_DNA"/>
</dbReference>
<accession>A0A4Y2I9J5</accession>
<name>A0A4Y2I9J5_ARAVE</name>
<comment type="caution">
    <text evidence="2">The sequence shown here is derived from an EMBL/GenBank/DDBJ whole genome shotgun (WGS) entry which is preliminary data.</text>
</comment>
<dbReference type="AlphaFoldDB" id="A0A4Y2I9J5"/>
<evidence type="ECO:0000313" key="3">
    <source>
        <dbReference type="Proteomes" id="UP000499080"/>
    </source>
</evidence>
<feature type="region of interest" description="Disordered" evidence="1">
    <location>
        <begin position="1"/>
        <end position="57"/>
    </location>
</feature>